<dbReference type="InterPro" id="IPR011234">
    <property type="entry name" value="Fumarylacetoacetase-like_C"/>
</dbReference>
<dbReference type="SUPFAM" id="SSF56529">
    <property type="entry name" value="FAH"/>
    <property type="match status" value="1"/>
</dbReference>
<evidence type="ECO:0000256" key="1">
    <source>
        <dbReference type="ARBA" id="ARBA00010211"/>
    </source>
</evidence>
<evidence type="ECO:0000259" key="3">
    <source>
        <dbReference type="Pfam" id="PF01557"/>
    </source>
</evidence>
<feature type="non-terminal residue" evidence="4">
    <location>
        <position position="1"/>
    </location>
</feature>
<dbReference type="Pfam" id="PF01557">
    <property type="entry name" value="FAA_hydrolase"/>
    <property type="match status" value="1"/>
</dbReference>
<keyword evidence="2" id="KW-0479">Metal-binding</keyword>
<dbReference type="InterPro" id="IPR036663">
    <property type="entry name" value="Fumarylacetoacetase_C_sf"/>
</dbReference>
<evidence type="ECO:0000256" key="2">
    <source>
        <dbReference type="ARBA" id="ARBA00022723"/>
    </source>
</evidence>
<dbReference type="Gene3D" id="3.90.850.10">
    <property type="entry name" value="Fumarylacetoacetase-like, C-terminal domain"/>
    <property type="match status" value="1"/>
</dbReference>
<accession>A0A0C3HJJ7</accession>
<sequence>FPPRPYIFYRPGTSIAKPFPELVRVYKAQQEHLDYEGELVFQTGSRPLKDITPEQAQKEIIGFTVGCDYSPRPGKVFGRMNFIFSKGFDNWTLAGQVLVSSKVVGELPELDLKTWWNGKLVQNNNSKNMIFTVAQILLAMSTGTTVQPGTVVFSGTCGGGAWFVDEGVTPCMQDGDKIDVEFSKLGKQSHYVTFDK</sequence>
<dbReference type="Proteomes" id="UP000054321">
    <property type="component" value="Unassembled WGS sequence"/>
</dbReference>
<reference evidence="5" key="2">
    <citation type="submission" date="2015-01" db="EMBL/GenBank/DDBJ databases">
        <title>Evolutionary Origins and Diversification of the Mycorrhizal Mutualists.</title>
        <authorList>
            <consortium name="DOE Joint Genome Institute"/>
            <consortium name="Mycorrhizal Genomics Consortium"/>
            <person name="Kohler A."/>
            <person name="Kuo A."/>
            <person name="Nagy L.G."/>
            <person name="Floudas D."/>
            <person name="Copeland A."/>
            <person name="Barry K.W."/>
            <person name="Cichocki N."/>
            <person name="Veneault-Fourrey C."/>
            <person name="LaButti K."/>
            <person name="Lindquist E.A."/>
            <person name="Lipzen A."/>
            <person name="Lundell T."/>
            <person name="Morin E."/>
            <person name="Murat C."/>
            <person name="Riley R."/>
            <person name="Ohm R."/>
            <person name="Sun H."/>
            <person name="Tunlid A."/>
            <person name="Henrissat B."/>
            <person name="Grigoriev I.V."/>
            <person name="Hibbett D.S."/>
            <person name="Martin F."/>
        </authorList>
    </citation>
    <scope>NUCLEOTIDE SEQUENCE [LARGE SCALE GENOMIC DNA]</scope>
    <source>
        <strain evidence="5">Zn</strain>
    </source>
</reference>
<dbReference type="STRING" id="913774.A0A0C3HJJ7"/>
<gene>
    <name evidence="4" type="ORF">OIDMADRAFT_118895</name>
</gene>
<evidence type="ECO:0000313" key="5">
    <source>
        <dbReference type="Proteomes" id="UP000054321"/>
    </source>
</evidence>
<reference evidence="4 5" key="1">
    <citation type="submission" date="2014-04" db="EMBL/GenBank/DDBJ databases">
        <authorList>
            <consortium name="DOE Joint Genome Institute"/>
            <person name="Kuo A."/>
            <person name="Martino E."/>
            <person name="Perotto S."/>
            <person name="Kohler A."/>
            <person name="Nagy L.G."/>
            <person name="Floudas D."/>
            <person name="Copeland A."/>
            <person name="Barry K.W."/>
            <person name="Cichocki N."/>
            <person name="Veneault-Fourrey C."/>
            <person name="LaButti K."/>
            <person name="Lindquist E.A."/>
            <person name="Lipzen A."/>
            <person name="Lundell T."/>
            <person name="Morin E."/>
            <person name="Murat C."/>
            <person name="Sun H."/>
            <person name="Tunlid A."/>
            <person name="Henrissat B."/>
            <person name="Grigoriev I.V."/>
            <person name="Hibbett D.S."/>
            <person name="Martin F."/>
            <person name="Nordberg H.P."/>
            <person name="Cantor M.N."/>
            <person name="Hua S.X."/>
        </authorList>
    </citation>
    <scope>NUCLEOTIDE SEQUENCE [LARGE SCALE GENOMIC DNA]</scope>
    <source>
        <strain evidence="4 5">Zn</strain>
    </source>
</reference>
<protein>
    <recommendedName>
        <fullName evidence="3">Fumarylacetoacetase-like C-terminal domain-containing protein</fullName>
    </recommendedName>
</protein>
<dbReference type="GO" id="GO:0003824">
    <property type="term" value="F:catalytic activity"/>
    <property type="evidence" value="ECO:0007669"/>
    <property type="project" value="InterPro"/>
</dbReference>
<evidence type="ECO:0000313" key="4">
    <source>
        <dbReference type="EMBL" id="KIN03245.1"/>
    </source>
</evidence>
<organism evidence="4 5">
    <name type="scientific">Oidiodendron maius (strain Zn)</name>
    <dbReference type="NCBI Taxonomy" id="913774"/>
    <lineage>
        <taxon>Eukaryota</taxon>
        <taxon>Fungi</taxon>
        <taxon>Dikarya</taxon>
        <taxon>Ascomycota</taxon>
        <taxon>Pezizomycotina</taxon>
        <taxon>Leotiomycetes</taxon>
        <taxon>Leotiomycetes incertae sedis</taxon>
        <taxon>Myxotrichaceae</taxon>
        <taxon>Oidiodendron</taxon>
    </lineage>
</organism>
<keyword evidence="5" id="KW-1185">Reference proteome</keyword>
<dbReference type="OrthoDB" id="411064at2759"/>
<comment type="similarity">
    <text evidence="1">Belongs to the FAH family.</text>
</comment>
<dbReference type="PANTHER" id="PTHR11820">
    <property type="entry name" value="ACYLPYRUVASE"/>
    <property type="match status" value="1"/>
</dbReference>
<dbReference type="HOGENOM" id="CLU_028458_2_0_1"/>
<dbReference type="EMBL" id="KN832874">
    <property type="protein sequence ID" value="KIN03245.1"/>
    <property type="molecule type" value="Genomic_DNA"/>
</dbReference>
<feature type="domain" description="Fumarylacetoacetase-like C-terminal" evidence="3">
    <location>
        <begin position="4"/>
        <end position="192"/>
    </location>
</feature>
<proteinExistence type="inferred from homology"/>
<dbReference type="GO" id="GO:0046872">
    <property type="term" value="F:metal ion binding"/>
    <property type="evidence" value="ECO:0007669"/>
    <property type="project" value="UniProtKB-KW"/>
</dbReference>
<name>A0A0C3HJJ7_OIDMZ</name>
<dbReference type="AlphaFoldDB" id="A0A0C3HJJ7"/>
<dbReference type="InParanoid" id="A0A0C3HJJ7"/>